<dbReference type="RefSeq" id="WP_090512789.1">
    <property type="nucleotide sequence ID" value="NZ_CWKH01000001.1"/>
</dbReference>
<feature type="transmembrane region" description="Helical" evidence="7">
    <location>
        <begin position="132"/>
        <end position="150"/>
    </location>
</feature>
<dbReference type="InterPro" id="IPR007140">
    <property type="entry name" value="DUF350"/>
</dbReference>
<dbReference type="Proteomes" id="UP000199147">
    <property type="component" value="Unassembled WGS sequence"/>
</dbReference>
<feature type="transmembrane region" description="Helical" evidence="7">
    <location>
        <begin position="61"/>
        <end position="80"/>
    </location>
</feature>
<protein>
    <submittedName>
        <fullName evidence="8">Putative integral membrane protein</fullName>
    </submittedName>
</protein>
<keyword evidence="4 7" id="KW-0812">Transmembrane</keyword>
<evidence type="ECO:0000256" key="5">
    <source>
        <dbReference type="ARBA" id="ARBA00022989"/>
    </source>
</evidence>
<dbReference type="EMBL" id="CWKH01000001">
    <property type="protein sequence ID" value="CRZ15064.1"/>
    <property type="molecule type" value="Genomic_DNA"/>
</dbReference>
<feature type="transmembrane region" description="Helical" evidence="7">
    <location>
        <begin position="20"/>
        <end position="41"/>
    </location>
</feature>
<keyword evidence="5 7" id="KW-1133">Transmembrane helix</keyword>
<gene>
    <name evidence="8" type="ORF">BN2156_01922</name>
</gene>
<evidence type="ECO:0000313" key="8">
    <source>
        <dbReference type="EMBL" id="CRZ15064.1"/>
    </source>
</evidence>
<dbReference type="OrthoDB" id="5191770at2"/>
<comment type="similarity">
    <text evidence="2">Belongs to the UPF0719 family.</text>
</comment>
<keyword evidence="6 7" id="KW-0472">Membrane</keyword>
<sequence>MTTTLVALDSDYWSVLGHGVSAIVLYTIVGVALMVLGFYVIDWTTPGPLRTLVRAGRPNAAAVAASGVLSMAFIIVLAIYSSSGDLIQGLVMTLVFGLLGIAAQAFSVRLIGAIKGIDIGMVLASERFTPQVLVVTASYLAFGLIVAAAIL</sequence>
<name>A0A0H5S1Y6_9MYCO</name>
<keyword evidence="9" id="KW-1185">Reference proteome</keyword>
<proteinExistence type="inferred from homology"/>
<evidence type="ECO:0000256" key="3">
    <source>
        <dbReference type="ARBA" id="ARBA00022475"/>
    </source>
</evidence>
<dbReference type="GO" id="GO:0005886">
    <property type="term" value="C:plasma membrane"/>
    <property type="evidence" value="ECO:0007669"/>
    <property type="project" value="UniProtKB-SubCell"/>
</dbReference>
<evidence type="ECO:0000256" key="1">
    <source>
        <dbReference type="ARBA" id="ARBA00004651"/>
    </source>
</evidence>
<evidence type="ECO:0000256" key="4">
    <source>
        <dbReference type="ARBA" id="ARBA00022692"/>
    </source>
</evidence>
<comment type="subcellular location">
    <subcellularLocation>
        <location evidence="1">Cell membrane</location>
        <topology evidence="1">Multi-pass membrane protein</topology>
    </subcellularLocation>
</comment>
<dbReference type="AlphaFoldDB" id="A0A0H5S1Y6"/>
<accession>A0A0H5S1Y6</accession>
<reference evidence="9" key="1">
    <citation type="submission" date="2015-07" db="EMBL/GenBank/DDBJ databases">
        <authorList>
            <person name="Urmite Genomes"/>
        </authorList>
    </citation>
    <scope>NUCLEOTIDE SEQUENCE [LARGE SCALE GENOMIC DNA]</scope>
    <source>
        <strain evidence="9">type strain: ATCC 49404</strain>
    </source>
</reference>
<evidence type="ECO:0000256" key="7">
    <source>
        <dbReference type="SAM" id="Phobius"/>
    </source>
</evidence>
<keyword evidence="3" id="KW-1003">Cell membrane</keyword>
<organism evidence="8 9">
    <name type="scientific">Mycolicibacterium neworleansense</name>
    <dbReference type="NCBI Taxonomy" id="146018"/>
    <lineage>
        <taxon>Bacteria</taxon>
        <taxon>Bacillati</taxon>
        <taxon>Actinomycetota</taxon>
        <taxon>Actinomycetes</taxon>
        <taxon>Mycobacteriales</taxon>
        <taxon>Mycobacteriaceae</taxon>
        <taxon>Mycolicibacterium</taxon>
    </lineage>
</organism>
<feature type="transmembrane region" description="Helical" evidence="7">
    <location>
        <begin position="86"/>
        <end position="111"/>
    </location>
</feature>
<evidence type="ECO:0000256" key="6">
    <source>
        <dbReference type="ARBA" id="ARBA00023136"/>
    </source>
</evidence>
<evidence type="ECO:0000313" key="9">
    <source>
        <dbReference type="Proteomes" id="UP000199147"/>
    </source>
</evidence>
<dbReference type="Pfam" id="PF03994">
    <property type="entry name" value="DUF350"/>
    <property type="match status" value="1"/>
</dbReference>
<evidence type="ECO:0000256" key="2">
    <source>
        <dbReference type="ARBA" id="ARBA00005779"/>
    </source>
</evidence>
<dbReference type="STRING" id="146018.BN2156_01922"/>